<evidence type="ECO:0000313" key="2">
    <source>
        <dbReference type="Proteomes" id="UP001218218"/>
    </source>
</evidence>
<dbReference type="EMBL" id="JARIHO010000035">
    <property type="protein sequence ID" value="KAJ7331477.1"/>
    <property type="molecule type" value="Genomic_DNA"/>
</dbReference>
<keyword evidence="2" id="KW-1185">Reference proteome</keyword>
<protein>
    <submittedName>
        <fullName evidence="1">Uncharacterized protein</fullName>
    </submittedName>
</protein>
<comment type="caution">
    <text evidence="1">The sequence shown here is derived from an EMBL/GenBank/DDBJ whole genome shotgun (WGS) entry which is preliminary data.</text>
</comment>
<evidence type="ECO:0000313" key="1">
    <source>
        <dbReference type="EMBL" id="KAJ7331477.1"/>
    </source>
</evidence>
<gene>
    <name evidence="1" type="ORF">DFH08DRAFT_1021646</name>
</gene>
<organism evidence="1 2">
    <name type="scientific">Mycena albidolilacea</name>
    <dbReference type="NCBI Taxonomy" id="1033008"/>
    <lineage>
        <taxon>Eukaryota</taxon>
        <taxon>Fungi</taxon>
        <taxon>Dikarya</taxon>
        <taxon>Basidiomycota</taxon>
        <taxon>Agaricomycotina</taxon>
        <taxon>Agaricomycetes</taxon>
        <taxon>Agaricomycetidae</taxon>
        <taxon>Agaricales</taxon>
        <taxon>Marasmiineae</taxon>
        <taxon>Mycenaceae</taxon>
        <taxon>Mycena</taxon>
    </lineage>
</organism>
<sequence length="567" mass="62267">MPDNCDRGPYARIANLTPHPNQDILSPYHQSQKPATEQVYSPKFDYNFAVIPASNGPIYMRADVTDMPDCWDTVVESPERKRWLKERGLEKCRPEQRWWGSFKNWLSILEDDQSGGGYLGVPEFPLWTIFHKEVACPGPPSFPASIDVSLIGQASLNSHYGFYLQATVVPPSAADAKAHGQFTLKGESVGRYDSSNIRFASFGFPGLYYPGSLTVGPVTSLAGSLFLGDLSIHVVPAIRLGIGVLGGAVIDAQALVDVDFYTGVRINGSVSNAIAPKFCISAYYGVRIDAGVTGKVLYWETGPLAINENNDQEIYCQCFTSAPEEVTITDRTVPQIEMFGGSIPEIQPSSFGPAYLEHKNATHSQKILPRSVDGLEKRGSVPFLPGFFNCPDVEDHIGADGTDNDPYSDCEPLPKLPPFDLQNPTAANLDPTFSTHNSPAPGAKATTYGREHIYEIQLISDLMSNLATQTSLRQPVNNNFCIWLTNEVVHKGMLQNLLHCFPYNTRITGSNPFMPWLEPVVNGIKANTIHGDSIASATTWKKYTFTKMLSVMRSVSFPPSIEGIMPC</sequence>
<name>A0AAD6ZP31_9AGAR</name>
<dbReference type="Proteomes" id="UP001218218">
    <property type="component" value="Unassembled WGS sequence"/>
</dbReference>
<proteinExistence type="predicted"/>
<dbReference type="AlphaFoldDB" id="A0AAD6ZP31"/>
<accession>A0AAD6ZP31</accession>
<reference evidence="1" key="1">
    <citation type="submission" date="2023-03" db="EMBL/GenBank/DDBJ databases">
        <title>Massive genome expansion in bonnet fungi (Mycena s.s.) driven by repeated elements and novel gene families across ecological guilds.</title>
        <authorList>
            <consortium name="Lawrence Berkeley National Laboratory"/>
            <person name="Harder C.B."/>
            <person name="Miyauchi S."/>
            <person name="Viragh M."/>
            <person name="Kuo A."/>
            <person name="Thoen E."/>
            <person name="Andreopoulos B."/>
            <person name="Lu D."/>
            <person name="Skrede I."/>
            <person name="Drula E."/>
            <person name="Henrissat B."/>
            <person name="Morin E."/>
            <person name="Kohler A."/>
            <person name="Barry K."/>
            <person name="LaButti K."/>
            <person name="Morin E."/>
            <person name="Salamov A."/>
            <person name="Lipzen A."/>
            <person name="Mereny Z."/>
            <person name="Hegedus B."/>
            <person name="Baldrian P."/>
            <person name="Stursova M."/>
            <person name="Weitz H."/>
            <person name="Taylor A."/>
            <person name="Grigoriev I.V."/>
            <person name="Nagy L.G."/>
            <person name="Martin F."/>
            <person name="Kauserud H."/>
        </authorList>
    </citation>
    <scope>NUCLEOTIDE SEQUENCE</scope>
    <source>
        <strain evidence="1">CBHHK002</strain>
    </source>
</reference>